<keyword evidence="4 5" id="KW-0720">Serine protease</keyword>
<evidence type="ECO:0000256" key="6">
    <source>
        <dbReference type="SAM" id="SignalP"/>
    </source>
</evidence>
<dbReference type="InterPro" id="IPR051048">
    <property type="entry name" value="Peptidase_S8/S53_subtilisin"/>
</dbReference>
<evidence type="ECO:0000256" key="2">
    <source>
        <dbReference type="ARBA" id="ARBA00022670"/>
    </source>
</evidence>
<dbReference type="InterPro" id="IPR036852">
    <property type="entry name" value="Peptidase_S8/S53_dom_sf"/>
</dbReference>
<evidence type="ECO:0000259" key="7">
    <source>
        <dbReference type="Pfam" id="PF00082"/>
    </source>
</evidence>
<feature type="active site" description="Charge relay system" evidence="5">
    <location>
        <position position="376"/>
    </location>
</feature>
<dbReference type="RefSeq" id="WP_167125403.1">
    <property type="nucleotide sequence ID" value="NZ_JAAQQR010000003.1"/>
</dbReference>
<dbReference type="Proteomes" id="UP001429601">
    <property type="component" value="Unassembled WGS sequence"/>
</dbReference>
<dbReference type="Pfam" id="PF00082">
    <property type="entry name" value="Peptidase_S8"/>
    <property type="match status" value="1"/>
</dbReference>
<feature type="chain" id="PRO_5046284894" evidence="6">
    <location>
        <begin position="28"/>
        <end position="434"/>
    </location>
</feature>
<feature type="signal peptide" evidence="6">
    <location>
        <begin position="1"/>
        <end position="27"/>
    </location>
</feature>
<dbReference type="PROSITE" id="PS51892">
    <property type="entry name" value="SUBTILASE"/>
    <property type="match status" value="1"/>
</dbReference>
<accession>A0ABX0Q455</accession>
<protein>
    <submittedName>
        <fullName evidence="8">S8 family serine peptidase</fullName>
    </submittedName>
</protein>
<dbReference type="PRINTS" id="PR00723">
    <property type="entry name" value="SUBTILISIN"/>
</dbReference>
<dbReference type="EMBL" id="JAAQQR010000003">
    <property type="protein sequence ID" value="NID05167.1"/>
    <property type="molecule type" value="Genomic_DNA"/>
</dbReference>
<dbReference type="PROSITE" id="PS00137">
    <property type="entry name" value="SUBTILASE_HIS"/>
    <property type="match status" value="1"/>
</dbReference>
<dbReference type="PROSITE" id="PS51257">
    <property type="entry name" value="PROKAR_LIPOPROTEIN"/>
    <property type="match status" value="1"/>
</dbReference>
<keyword evidence="2 5" id="KW-0645">Protease</keyword>
<evidence type="ECO:0000256" key="1">
    <source>
        <dbReference type="ARBA" id="ARBA00011073"/>
    </source>
</evidence>
<evidence type="ECO:0000313" key="8">
    <source>
        <dbReference type="EMBL" id="NID05167.1"/>
    </source>
</evidence>
<evidence type="ECO:0000256" key="4">
    <source>
        <dbReference type="ARBA" id="ARBA00022825"/>
    </source>
</evidence>
<dbReference type="PANTHER" id="PTHR43399:SF4">
    <property type="entry name" value="CELL WALL-ASSOCIATED PROTEASE"/>
    <property type="match status" value="1"/>
</dbReference>
<evidence type="ECO:0000313" key="9">
    <source>
        <dbReference type="Proteomes" id="UP001429601"/>
    </source>
</evidence>
<dbReference type="InterPro" id="IPR015500">
    <property type="entry name" value="Peptidase_S8_subtilisin-rel"/>
</dbReference>
<dbReference type="InterPro" id="IPR022398">
    <property type="entry name" value="Peptidase_S8_His-AS"/>
</dbReference>
<reference evidence="8 9" key="1">
    <citation type="journal article" date="2011" name="Curr. Microbiol.">
        <title>Luteibacter jiangsuensis sp. nov.: a methamidophos-degrading bacterium isolated from a methamidophos-manufacturing factory.</title>
        <authorList>
            <person name="Wang L."/>
            <person name="Wang G.L."/>
            <person name="Li S.P."/>
            <person name="Jiang J.D."/>
        </authorList>
    </citation>
    <scope>NUCLEOTIDE SEQUENCE [LARGE SCALE GENOMIC DNA]</scope>
    <source>
        <strain evidence="8 9">CGMCC 1.10133</strain>
    </source>
</reference>
<evidence type="ECO:0000256" key="5">
    <source>
        <dbReference type="PROSITE-ProRule" id="PRU01240"/>
    </source>
</evidence>
<dbReference type="PANTHER" id="PTHR43399">
    <property type="entry name" value="SUBTILISIN-RELATED"/>
    <property type="match status" value="1"/>
</dbReference>
<keyword evidence="6" id="KW-0732">Signal</keyword>
<dbReference type="SUPFAM" id="SSF52743">
    <property type="entry name" value="Subtilisin-like"/>
    <property type="match status" value="1"/>
</dbReference>
<keyword evidence="3 5" id="KW-0378">Hydrolase</keyword>
<sequence>MKRLLAVIAACLLVPALAGCAPTRALAGKPAASTAPAGGVAGMDSGRDIVLAVANPLDPAPTHAGSNLLGYSPAANYGSGQRAASALADIEKAYGVHTITGWPIKALGLYCVVMQPPPGVDRDALIARLAADARVQLAQPLQDYTVYGDADSAQTGGRRYNDPYTDLQRGFVETRAAVAHTVTQGDGVHVAVVDTGADMSHPDLRDHVRDAGDAVDGDAARYNGDRHGTEVAGIIAAEGDNHQGMVGMAPKARISVYKACWYPQPDKGARCNSFTLAKALAAVNDTDARIVNLSLGGPADPLLGKLLAQLLERGRIVVAALPPGGGTGGFPDNAPGVLVVRSSDTSPAAPGILSAPGKDILTTQPGGGYDFSSGSSMAAAHVSGILALLLSISPRLDAAKARDILLRTSSVTHGMLEVDAAAAVAALGAERRKP</sequence>
<feature type="domain" description="Peptidase S8/S53" evidence="7">
    <location>
        <begin position="185"/>
        <end position="409"/>
    </location>
</feature>
<comment type="similarity">
    <text evidence="1 5">Belongs to the peptidase S8 family.</text>
</comment>
<evidence type="ECO:0000256" key="3">
    <source>
        <dbReference type="ARBA" id="ARBA00022801"/>
    </source>
</evidence>
<dbReference type="InterPro" id="IPR000209">
    <property type="entry name" value="Peptidase_S8/S53_dom"/>
</dbReference>
<keyword evidence="9" id="KW-1185">Reference proteome</keyword>
<gene>
    <name evidence="8" type="ORF">HBF26_09735</name>
</gene>
<organism evidence="8 9">
    <name type="scientific">Luteibacter jiangsuensis</name>
    <dbReference type="NCBI Taxonomy" id="637577"/>
    <lineage>
        <taxon>Bacteria</taxon>
        <taxon>Pseudomonadati</taxon>
        <taxon>Pseudomonadota</taxon>
        <taxon>Gammaproteobacteria</taxon>
        <taxon>Lysobacterales</taxon>
        <taxon>Rhodanobacteraceae</taxon>
        <taxon>Luteibacter</taxon>
    </lineage>
</organism>
<feature type="active site" description="Charge relay system" evidence="5">
    <location>
        <position position="227"/>
    </location>
</feature>
<name>A0ABX0Q455_9GAMM</name>
<dbReference type="Gene3D" id="3.40.50.200">
    <property type="entry name" value="Peptidase S8/S53 domain"/>
    <property type="match status" value="1"/>
</dbReference>
<feature type="active site" description="Charge relay system" evidence="5">
    <location>
        <position position="194"/>
    </location>
</feature>
<comment type="caution">
    <text evidence="8">The sequence shown here is derived from an EMBL/GenBank/DDBJ whole genome shotgun (WGS) entry which is preliminary data.</text>
</comment>
<proteinExistence type="inferred from homology"/>